<proteinExistence type="predicted"/>
<protein>
    <submittedName>
        <fullName evidence="1">Type VI secretion protein</fullName>
    </submittedName>
</protein>
<evidence type="ECO:0000313" key="1">
    <source>
        <dbReference type="EMBL" id="ETD68416.1"/>
    </source>
</evidence>
<organism evidence="1 2">
    <name type="scientific">Pelistega indica</name>
    <dbReference type="NCBI Taxonomy" id="1414851"/>
    <lineage>
        <taxon>Bacteria</taxon>
        <taxon>Pseudomonadati</taxon>
        <taxon>Pseudomonadota</taxon>
        <taxon>Betaproteobacteria</taxon>
        <taxon>Burkholderiales</taxon>
        <taxon>Alcaligenaceae</taxon>
        <taxon>Pelistega</taxon>
    </lineage>
</organism>
<dbReference type="EMBL" id="AYSV01000106">
    <property type="protein sequence ID" value="ETD68416.1"/>
    <property type="molecule type" value="Genomic_DNA"/>
</dbReference>
<dbReference type="Pfam" id="PF13665">
    <property type="entry name" value="Tox-PAAR-like"/>
    <property type="match status" value="1"/>
</dbReference>
<evidence type="ECO:0000313" key="2">
    <source>
        <dbReference type="Proteomes" id="UP000018766"/>
    </source>
</evidence>
<dbReference type="Proteomes" id="UP000018766">
    <property type="component" value="Unassembled WGS sequence"/>
</dbReference>
<keyword evidence="2" id="KW-1185">Reference proteome</keyword>
<dbReference type="OrthoDB" id="5513456at2"/>
<name>V8FX18_9BURK</name>
<accession>V8FX18</accession>
<comment type="caution">
    <text evidence="1">The sequence shown here is derived from an EMBL/GenBank/DDBJ whole genome shotgun (WGS) entry which is preliminary data.</text>
</comment>
<dbReference type="AlphaFoldDB" id="V8FX18"/>
<dbReference type="RefSeq" id="WP_023952337.1">
    <property type="nucleotide sequence ID" value="NZ_AYSV01000106.1"/>
</dbReference>
<gene>
    <name evidence="1" type="ORF">V757_10230</name>
</gene>
<dbReference type="PATRIC" id="fig|1414851.3.peg.2138"/>
<reference evidence="1 2" key="1">
    <citation type="submission" date="2013-11" db="EMBL/GenBank/DDBJ databases">
        <title>Genomic analysis of Pelistega sp. HM-7.</title>
        <authorList>
            <person name="Kumbhare S.V."/>
            <person name="Shetty S.A."/>
            <person name="Sharma O."/>
            <person name="Dhotre D.P."/>
        </authorList>
    </citation>
    <scope>NUCLEOTIDE SEQUENCE [LARGE SCALE GENOMIC DNA]</scope>
    <source>
        <strain evidence="1 2">HM-7</strain>
    </source>
</reference>
<sequence length="128" mass="13704">MFANCQLGGMDLGFPDVCRTPIPPIPYPNMAIGPTTIPICFNLLLCCMPKHNLMSIRPMSQGDDLGVGLGMICPTVMAPQTHVTGAFTHILRGTPATRVTSLGPSNLFNCPISVRLIPSQIKQLLLCA</sequence>